<dbReference type="InterPro" id="IPR010982">
    <property type="entry name" value="Lambda_DNA-bd_dom_sf"/>
</dbReference>
<evidence type="ECO:0000313" key="1">
    <source>
        <dbReference type="EMBL" id="BAU28217.1"/>
    </source>
</evidence>
<gene>
    <name evidence="1" type="ORF">CB4_02391</name>
</gene>
<protein>
    <submittedName>
        <fullName evidence="1">Uncharacterized protein</fullName>
    </submittedName>
</protein>
<dbReference type="KEGG" id="asoc:CB4_02391"/>
<dbReference type="Pfam" id="PF13443">
    <property type="entry name" value="HTH_26"/>
    <property type="match status" value="1"/>
</dbReference>
<dbReference type="OrthoDB" id="9804186at2"/>
<dbReference type="Proteomes" id="UP000217696">
    <property type="component" value="Chromosome"/>
</dbReference>
<reference evidence="1 2" key="1">
    <citation type="submission" date="2015-12" db="EMBL/GenBank/DDBJ databases">
        <title>Genome sequence of Aneurinibacillus soli.</title>
        <authorList>
            <person name="Lee J.S."/>
            <person name="Lee K.C."/>
            <person name="Kim K.K."/>
            <person name="Lee B.W."/>
        </authorList>
    </citation>
    <scope>NUCLEOTIDE SEQUENCE [LARGE SCALE GENOMIC DNA]</scope>
    <source>
        <strain evidence="1 2">CB4</strain>
    </source>
</reference>
<dbReference type="GO" id="GO:0003677">
    <property type="term" value="F:DNA binding"/>
    <property type="evidence" value="ECO:0007669"/>
    <property type="project" value="InterPro"/>
</dbReference>
<dbReference type="PROSITE" id="PS50943">
    <property type="entry name" value="HTH_CROC1"/>
    <property type="match status" value="1"/>
</dbReference>
<name>A0A0U4WHY5_9BACL</name>
<proteinExistence type="predicted"/>
<dbReference type="Gene3D" id="1.10.260.40">
    <property type="entry name" value="lambda repressor-like DNA-binding domains"/>
    <property type="match status" value="1"/>
</dbReference>
<dbReference type="AlphaFoldDB" id="A0A0U4WHY5"/>
<sequence>MNKVKNNLSVLMGKRKIRSINQLSKETGLRHEALNRLYAEDQEYNPSVKTLIILCDFFECDLHELIEYTPAQ</sequence>
<organism evidence="1 2">
    <name type="scientific">Aneurinibacillus soli</name>
    <dbReference type="NCBI Taxonomy" id="1500254"/>
    <lineage>
        <taxon>Bacteria</taxon>
        <taxon>Bacillati</taxon>
        <taxon>Bacillota</taxon>
        <taxon>Bacilli</taxon>
        <taxon>Bacillales</taxon>
        <taxon>Paenibacillaceae</taxon>
        <taxon>Aneurinibacillus group</taxon>
        <taxon>Aneurinibacillus</taxon>
    </lineage>
</organism>
<dbReference type="SUPFAM" id="SSF47413">
    <property type="entry name" value="lambda repressor-like DNA-binding domains"/>
    <property type="match status" value="1"/>
</dbReference>
<dbReference type="EMBL" id="AP017312">
    <property type="protein sequence ID" value="BAU28217.1"/>
    <property type="molecule type" value="Genomic_DNA"/>
</dbReference>
<keyword evidence="2" id="KW-1185">Reference proteome</keyword>
<evidence type="ECO:0000313" key="2">
    <source>
        <dbReference type="Proteomes" id="UP000217696"/>
    </source>
</evidence>
<dbReference type="InterPro" id="IPR001387">
    <property type="entry name" value="Cro/C1-type_HTH"/>
</dbReference>
<accession>A0A0U4WHY5</accession>
<dbReference type="RefSeq" id="WP_096465992.1">
    <property type="nucleotide sequence ID" value="NZ_AP017312.1"/>
</dbReference>